<organism evidence="1 2">
    <name type="scientific">Mytilus galloprovincialis</name>
    <name type="common">Mediterranean mussel</name>
    <dbReference type="NCBI Taxonomy" id="29158"/>
    <lineage>
        <taxon>Eukaryota</taxon>
        <taxon>Metazoa</taxon>
        <taxon>Spiralia</taxon>
        <taxon>Lophotrochozoa</taxon>
        <taxon>Mollusca</taxon>
        <taxon>Bivalvia</taxon>
        <taxon>Autobranchia</taxon>
        <taxon>Pteriomorphia</taxon>
        <taxon>Mytilida</taxon>
        <taxon>Mytiloidea</taxon>
        <taxon>Mytilidae</taxon>
        <taxon>Mytilinae</taxon>
        <taxon>Mytilus</taxon>
    </lineage>
</organism>
<dbReference type="PANTHER" id="PTHR47018:SF1">
    <property type="entry name" value="TESMIN_TSO1-LIKE CXC DOMAIN-CONTAINING PROTEIN"/>
    <property type="match status" value="1"/>
</dbReference>
<accession>A0A8B6H8F3</accession>
<name>A0A8B6H8F3_MYTGA</name>
<keyword evidence="2" id="KW-1185">Reference proteome</keyword>
<dbReference type="EMBL" id="UYJE01009614">
    <property type="protein sequence ID" value="VDI74929.1"/>
    <property type="molecule type" value="Genomic_DNA"/>
</dbReference>
<evidence type="ECO:0000313" key="1">
    <source>
        <dbReference type="EMBL" id="VDI74929.1"/>
    </source>
</evidence>
<proteinExistence type="predicted"/>
<protein>
    <submittedName>
        <fullName evidence="1">Uncharacterized protein</fullName>
    </submittedName>
</protein>
<dbReference type="Proteomes" id="UP000596742">
    <property type="component" value="Unassembled WGS sequence"/>
</dbReference>
<gene>
    <name evidence="1" type="ORF">MGAL_10B068007</name>
</gene>
<reference evidence="1" key="1">
    <citation type="submission" date="2018-11" db="EMBL/GenBank/DDBJ databases">
        <authorList>
            <person name="Alioto T."/>
            <person name="Alioto T."/>
        </authorList>
    </citation>
    <scope>NUCLEOTIDE SEQUENCE</scope>
</reference>
<sequence length="132" mass="14861">MKYHPSCLAAVYNKERSKRQTDIESSCTQEETIMKETGLAELVHSTRLKDKLLQKMPELEAHLKGRDVLLMFEKDIGPAIAFACDYNDTMHMAKTAEMIRCQLATTKTTFSGSLVSDDIDDSIPPPLLQLVK</sequence>
<dbReference type="AlphaFoldDB" id="A0A8B6H8F3"/>
<evidence type="ECO:0000313" key="2">
    <source>
        <dbReference type="Proteomes" id="UP000596742"/>
    </source>
</evidence>
<dbReference type="PANTHER" id="PTHR47018">
    <property type="entry name" value="CXC DOMAIN-CONTAINING PROTEIN-RELATED"/>
    <property type="match status" value="1"/>
</dbReference>
<comment type="caution">
    <text evidence="1">The sequence shown here is derived from an EMBL/GenBank/DDBJ whole genome shotgun (WGS) entry which is preliminary data.</text>
</comment>